<accession>A0A031J414</accession>
<protein>
    <submittedName>
        <fullName evidence="1">Uncharacterized protein</fullName>
    </submittedName>
</protein>
<comment type="caution">
    <text evidence="1">The sequence shown here is derived from an EMBL/GenBank/DDBJ whole genome shotgun (WGS) entry which is preliminary data.</text>
</comment>
<dbReference type="EMBL" id="JFYZ01000085">
    <property type="protein sequence ID" value="EZP68022.1"/>
    <property type="molecule type" value="Genomic_DNA"/>
</dbReference>
<evidence type="ECO:0000313" key="1">
    <source>
        <dbReference type="EMBL" id="EZP68022.1"/>
    </source>
</evidence>
<dbReference type="Proteomes" id="UP000024329">
    <property type="component" value="Unassembled WGS sequence"/>
</dbReference>
<name>A0A031J414_9SPHN</name>
<reference evidence="1 2" key="1">
    <citation type="submission" date="2014-03" db="EMBL/GenBank/DDBJ databases">
        <title>Whole genome sequence of Novosphingobium resinovorum KF1.</title>
        <authorList>
            <person name="Gan H.M."/>
            <person name="Gan H.Y."/>
            <person name="Chew T.H."/>
            <person name="Savka M.A."/>
        </authorList>
    </citation>
    <scope>NUCLEOTIDE SEQUENCE [LARGE SCALE GENOMIC DNA]</scope>
    <source>
        <strain evidence="1 2">KF1</strain>
    </source>
</reference>
<gene>
    <name evidence="1" type="ORF">BV97_05663</name>
</gene>
<organism evidence="1 2">
    <name type="scientific">Novosphingobium resinovorum</name>
    <dbReference type="NCBI Taxonomy" id="158500"/>
    <lineage>
        <taxon>Bacteria</taxon>
        <taxon>Pseudomonadati</taxon>
        <taxon>Pseudomonadota</taxon>
        <taxon>Alphaproteobacteria</taxon>
        <taxon>Sphingomonadales</taxon>
        <taxon>Sphingomonadaceae</taxon>
        <taxon>Novosphingobium</taxon>
    </lineage>
</organism>
<proteinExistence type="predicted"/>
<sequence length="74" mass="8817">MVLRCSERIKERRFLLYDFFGFLAGHLNIKTLVVQRCDLVIDERLLSKFINPNNYVLCDPHIRSIFVTLRVYIA</sequence>
<dbReference type="AlphaFoldDB" id="A0A031J414"/>
<evidence type="ECO:0000313" key="2">
    <source>
        <dbReference type="Proteomes" id="UP000024329"/>
    </source>
</evidence>